<accession>A0A8S3JQU9</accession>
<evidence type="ECO:0000313" key="1">
    <source>
        <dbReference type="EMBL" id="CAF5154454.1"/>
    </source>
</evidence>
<dbReference type="AlphaFoldDB" id="A0A8S3JQU9"/>
<evidence type="ECO:0000313" key="3">
    <source>
        <dbReference type="Proteomes" id="UP000681720"/>
    </source>
</evidence>
<protein>
    <submittedName>
        <fullName evidence="2">Uncharacterized protein</fullName>
    </submittedName>
</protein>
<dbReference type="EMBL" id="CAJOBH010260246">
    <property type="protein sequence ID" value="CAF5154454.1"/>
    <property type="molecule type" value="Genomic_DNA"/>
</dbReference>
<organism evidence="2 3">
    <name type="scientific">Rotaria magnacalcarata</name>
    <dbReference type="NCBI Taxonomy" id="392030"/>
    <lineage>
        <taxon>Eukaryota</taxon>
        <taxon>Metazoa</taxon>
        <taxon>Spiralia</taxon>
        <taxon>Gnathifera</taxon>
        <taxon>Rotifera</taxon>
        <taxon>Eurotatoria</taxon>
        <taxon>Bdelloidea</taxon>
        <taxon>Philodinida</taxon>
        <taxon>Philodinidae</taxon>
        <taxon>Rotaria</taxon>
    </lineage>
</organism>
<dbReference type="Proteomes" id="UP000681967">
    <property type="component" value="Unassembled WGS sequence"/>
</dbReference>
<dbReference type="Proteomes" id="UP000681720">
    <property type="component" value="Unassembled WGS sequence"/>
</dbReference>
<feature type="non-terminal residue" evidence="2">
    <location>
        <position position="1"/>
    </location>
</feature>
<evidence type="ECO:0000313" key="2">
    <source>
        <dbReference type="EMBL" id="CAF5220668.1"/>
    </source>
</evidence>
<proteinExistence type="predicted"/>
<reference evidence="2" key="1">
    <citation type="submission" date="2021-02" db="EMBL/GenBank/DDBJ databases">
        <authorList>
            <person name="Nowell W R."/>
        </authorList>
    </citation>
    <scope>NUCLEOTIDE SEQUENCE</scope>
</reference>
<comment type="caution">
    <text evidence="2">The sequence shown here is derived from an EMBL/GenBank/DDBJ whole genome shotgun (WGS) entry which is preliminary data.</text>
</comment>
<sequence length="34" mass="3936">LKGLSSSIIPTICDDMIQLFGLEPYREREVQNLR</sequence>
<dbReference type="EMBL" id="CAJOBJ010365285">
    <property type="protein sequence ID" value="CAF5220668.1"/>
    <property type="molecule type" value="Genomic_DNA"/>
</dbReference>
<name>A0A8S3JQU9_9BILA</name>
<gene>
    <name evidence="1" type="ORF">BYL167_LOCUS73060</name>
    <name evidence="2" type="ORF">GIL414_LOCUS84137</name>
</gene>